<dbReference type="InterPro" id="IPR043128">
    <property type="entry name" value="Rev_trsase/Diguanyl_cyclase"/>
</dbReference>
<dbReference type="Gene3D" id="3.30.1490.100">
    <property type="entry name" value="DNA polymerase, Y-family, little finger domain"/>
    <property type="match status" value="1"/>
</dbReference>
<evidence type="ECO:0000256" key="15">
    <source>
        <dbReference type="ARBA" id="ARBA00081902"/>
    </source>
</evidence>
<dbReference type="InterPro" id="IPR036420">
    <property type="entry name" value="BRCT_dom_sf"/>
</dbReference>
<dbReference type="GO" id="GO:0042276">
    <property type="term" value="P:error-prone translesion synthesis"/>
    <property type="evidence" value="ECO:0007669"/>
    <property type="project" value="TreeGrafter"/>
</dbReference>
<dbReference type="EMBL" id="BDGI01000076">
    <property type="protein sequence ID" value="GAV28672.1"/>
    <property type="molecule type" value="Genomic_DNA"/>
</dbReference>
<dbReference type="OrthoDB" id="427711at2759"/>
<keyword evidence="6" id="KW-0808">Transferase</keyword>
<sequence length="1074" mass="122028">MEDGEPTLDNENSRKFTKTAHESSWGSLHDSELNIVLRQQFSKGSSDKNSSNIEITTDVDTDEDLVHEPIKNRINTGVANDISSLTLLKPAKESVSDDWGSMNDSQFISFVNKLSQTQRDTKASPSMKAIMLPSDKANHTAENSVFHDDEFQISSTPKSKISNILSSPILLAQKLPQPPEKEKEVEYQEDVMTKQDYEDADKYAFEDHEGYFKNKNIKQRKQDKEYSAFLKGTNEDGQTYPPIFSNCAIHINGRTEPDILQLRKMILLHGGTNVPYLSSKGVATHIVAEFLPPRKRIQFSNCKVVTPKWIVESIAAKKLLNWANYRLEQLGEYGQQEINFFKEVKTVEKKDTANKQNHVIVARELETDDTILVVEEEKAEKEDVLSQELNRAGVDARDPNFLHIFFSKSRLHHLSTWKADLRSEFLNRAAAVLKERQSDASRNNTVRKERVILHVDFDCFFARVSANLHQPIIDFDSIPCCVTHGGASADVSSCNYVAREFGVKNGMWFSKAQKLCPNIICLPYQFDEYERVSNIFYAKLLALNIDSILPVSIDEALVDISSLCMENGDNIVEVLKNIKHELDVATGCTVSCGCGKNVLLAKLALRKAKPNGLYIVPSNEDEILRFLDGIDVKKLPGFGNRLFDKLLSLMGLETNTAVTLNALRCLEKEKLVSSFGIKMGEKLYLYSRGVDDTSIDLLSDPEKYLRKSLGIDVNWGIRFSTNAEVEDFLGRLAVELSKRLVDCGMTGSMLTLKLSIRHPDAPIEPPKYLGMGYCTFVSKSSRLGISTRTTGILSSEMKYLWRFLNVDPEELRGVGVSMNKLVPEGSGKIDTSNQMKLQFKPASVASANTTAQKESHETFFEETPALKPPADIEHEFKAQRSALALKRLRDDNSYEEIDWEVFDDLPASLQDEIKKELRKRKLQSSPKRKKVANGKDIAFMLSPSKRTPNNVQPNDTFNLITPEKVKNRDDNEIIFQGINISEESKILKKLLFWMDFTLEEENGIDKKDLELFKDFMLELITRNDVMRYKRIVSAMSFYLHIKKDMRGYEEWLNQLDHLKGLLDEQSFTAFEFRF</sequence>
<evidence type="ECO:0000256" key="3">
    <source>
        <dbReference type="ARBA" id="ARBA00010945"/>
    </source>
</evidence>
<dbReference type="Pfam" id="PF00817">
    <property type="entry name" value="IMS"/>
    <property type="match status" value="1"/>
</dbReference>
<dbReference type="SUPFAM" id="SSF52113">
    <property type="entry name" value="BRCT domain"/>
    <property type="match status" value="1"/>
</dbReference>
<dbReference type="Pfam" id="PF11799">
    <property type="entry name" value="IMS_C"/>
    <property type="match status" value="1"/>
</dbReference>
<dbReference type="PROSITE" id="PS50173">
    <property type="entry name" value="UMUC"/>
    <property type="match status" value="1"/>
</dbReference>
<dbReference type="InterPro" id="IPR001357">
    <property type="entry name" value="BRCT_dom"/>
</dbReference>
<dbReference type="GO" id="GO:0003684">
    <property type="term" value="F:damaged DNA binding"/>
    <property type="evidence" value="ECO:0007669"/>
    <property type="project" value="InterPro"/>
</dbReference>
<comment type="function">
    <text evidence="14">Deoxycytidyl transferase involved in DNA repair. Transfers a dCMP residue from dCTP to the 3'-end of a DNA primer in a template-dependent reaction. May assist in the first step in the bypass of abasic lesions by the insertion of a nucleotide opposite the lesion. Required for normal induction of mutations by physical and chemical agents. Involved in mitochondrial DNA mutagenesis.</text>
</comment>
<dbReference type="Gene3D" id="3.40.50.10190">
    <property type="entry name" value="BRCT domain"/>
    <property type="match status" value="1"/>
</dbReference>
<evidence type="ECO:0000256" key="9">
    <source>
        <dbReference type="ARBA" id="ARBA00022763"/>
    </source>
</evidence>
<dbReference type="SUPFAM" id="SSF56672">
    <property type="entry name" value="DNA/RNA polymerases"/>
    <property type="match status" value="1"/>
</dbReference>
<evidence type="ECO:0000256" key="6">
    <source>
        <dbReference type="ARBA" id="ARBA00022679"/>
    </source>
</evidence>
<keyword evidence="7" id="KW-0548">Nucleotidyltransferase</keyword>
<dbReference type="Pfam" id="PF16589">
    <property type="entry name" value="BRCT_2"/>
    <property type="match status" value="1"/>
</dbReference>
<organism evidence="19 20">
    <name type="scientific">Pichia membranifaciens</name>
    <dbReference type="NCBI Taxonomy" id="4926"/>
    <lineage>
        <taxon>Eukaryota</taxon>
        <taxon>Fungi</taxon>
        <taxon>Dikarya</taxon>
        <taxon>Ascomycota</taxon>
        <taxon>Saccharomycotina</taxon>
        <taxon>Pichiomycetes</taxon>
        <taxon>Pichiales</taxon>
        <taxon>Pichiaceae</taxon>
        <taxon>Pichia</taxon>
    </lineage>
</organism>
<keyword evidence="5" id="KW-0237">DNA synthesis</keyword>
<evidence type="ECO:0000256" key="7">
    <source>
        <dbReference type="ARBA" id="ARBA00022695"/>
    </source>
</evidence>
<feature type="region of interest" description="Disordered" evidence="16">
    <location>
        <begin position="1"/>
        <end position="29"/>
    </location>
</feature>
<dbReference type="Gene3D" id="3.40.1170.60">
    <property type="match status" value="1"/>
</dbReference>
<dbReference type="GO" id="GO:0005634">
    <property type="term" value="C:nucleus"/>
    <property type="evidence" value="ECO:0007669"/>
    <property type="project" value="UniProtKB-SubCell"/>
</dbReference>
<accession>A0A1Q2YGK3</accession>
<evidence type="ECO:0000313" key="20">
    <source>
        <dbReference type="Proteomes" id="UP000186136"/>
    </source>
</evidence>
<proteinExistence type="inferred from homology"/>
<comment type="subcellular location">
    <subcellularLocation>
        <location evidence="2">Nucleus</location>
    </subcellularLocation>
</comment>
<dbReference type="Gene3D" id="6.10.250.1490">
    <property type="match status" value="1"/>
</dbReference>
<dbReference type="InterPro" id="IPR017961">
    <property type="entry name" value="DNA_pol_Y-fam_little_finger"/>
</dbReference>
<keyword evidence="20" id="KW-1185">Reference proteome</keyword>
<evidence type="ECO:0000256" key="1">
    <source>
        <dbReference type="ARBA" id="ARBA00001946"/>
    </source>
</evidence>
<evidence type="ECO:0000313" key="19">
    <source>
        <dbReference type="EMBL" id="GAV28672.1"/>
    </source>
</evidence>
<dbReference type="InterPro" id="IPR036775">
    <property type="entry name" value="DNA_pol_Y-fam_lit_finger_sf"/>
</dbReference>
<evidence type="ECO:0000259" key="17">
    <source>
        <dbReference type="PROSITE" id="PS50172"/>
    </source>
</evidence>
<dbReference type="GO" id="GO:0046872">
    <property type="term" value="F:metal ion binding"/>
    <property type="evidence" value="ECO:0007669"/>
    <property type="project" value="UniProtKB-KW"/>
</dbReference>
<evidence type="ECO:0000256" key="8">
    <source>
        <dbReference type="ARBA" id="ARBA00022723"/>
    </source>
</evidence>
<keyword evidence="13" id="KW-0539">Nucleus</keyword>
<dbReference type="PANTHER" id="PTHR45990">
    <property type="entry name" value="DNA REPAIR PROTEIN REV1"/>
    <property type="match status" value="1"/>
</dbReference>
<keyword evidence="9" id="KW-0227">DNA damage</keyword>
<protein>
    <recommendedName>
        <fullName evidence="4">DNA repair protein REV1</fullName>
    </recommendedName>
    <alternativeName>
        <fullName evidence="15">Reversionless protein 1</fullName>
    </alternativeName>
</protein>
<evidence type="ECO:0000256" key="16">
    <source>
        <dbReference type="SAM" id="MobiDB-lite"/>
    </source>
</evidence>
<dbReference type="FunFam" id="3.30.1490.100:FF:000001">
    <property type="entry name" value="DNA repair protein REV1"/>
    <property type="match status" value="1"/>
</dbReference>
<dbReference type="SUPFAM" id="SSF100879">
    <property type="entry name" value="Lesion bypass DNA polymerase (Y-family), little finger domain"/>
    <property type="match status" value="1"/>
</dbReference>
<dbReference type="CDD" id="cd17719">
    <property type="entry name" value="BRCT_Rev1"/>
    <property type="match status" value="1"/>
</dbReference>
<dbReference type="Pfam" id="PF21999">
    <property type="entry name" value="IMS_HHH_1"/>
    <property type="match status" value="1"/>
</dbReference>
<dbReference type="PANTHER" id="PTHR45990:SF1">
    <property type="entry name" value="DNA REPAIR PROTEIN REV1"/>
    <property type="match status" value="1"/>
</dbReference>
<keyword evidence="11" id="KW-0238">DNA-binding</keyword>
<reference evidence="19 20" key="1">
    <citation type="submission" date="2016-08" db="EMBL/GenBank/DDBJ databases">
        <title>Whole genome shotgun sequence of Pichia membranifaciens KS47-1.</title>
        <authorList>
            <person name="Konishi M."/>
            <person name="Ishida M."/>
            <person name="Arakawa T."/>
            <person name="Kato Y."/>
            <person name="Horiuchi J."/>
        </authorList>
    </citation>
    <scope>NUCLEOTIDE SEQUENCE [LARGE SCALE GENOMIC DNA]</scope>
    <source>
        <strain evidence="19 20">KS47-1</strain>
    </source>
</reference>
<evidence type="ECO:0000256" key="13">
    <source>
        <dbReference type="ARBA" id="ARBA00023242"/>
    </source>
</evidence>
<feature type="domain" description="UmuC" evidence="18">
    <location>
        <begin position="452"/>
        <end position="639"/>
    </location>
</feature>
<dbReference type="Gene3D" id="3.30.70.270">
    <property type="match status" value="1"/>
</dbReference>
<dbReference type="Gene3D" id="1.10.150.20">
    <property type="entry name" value="5' to 3' exonuclease, C-terminal subdomain"/>
    <property type="match status" value="1"/>
</dbReference>
<dbReference type="FunFam" id="3.40.50.10190:FF:000011">
    <property type="entry name" value="DNA repair protein REV1"/>
    <property type="match status" value="1"/>
</dbReference>
<dbReference type="GO" id="GO:0070987">
    <property type="term" value="P:error-free translesion synthesis"/>
    <property type="evidence" value="ECO:0007669"/>
    <property type="project" value="TreeGrafter"/>
</dbReference>
<dbReference type="InterPro" id="IPR001126">
    <property type="entry name" value="UmuC"/>
</dbReference>
<evidence type="ECO:0000256" key="11">
    <source>
        <dbReference type="ARBA" id="ARBA00023125"/>
    </source>
</evidence>
<dbReference type="InterPro" id="IPR043502">
    <property type="entry name" value="DNA/RNA_pol_sf"/>
</dbReference>
<gene>
    <name evidence="19" type="ORF">PMKS-002146</name>
</gene>
<evidence type="ECO:0000256" key="12">
    <source>
        <dbReference type="ARBA" id="ARBA00023204"/>
    </source>
</evidence>
<dbReference type="GO" id="GO:0006281">
    <property type="term" value="P:DNA repair"/>
    <property type="evidence" value="ECO:0007669"/>
    <property type="project" value="UniProtKB-KW"/>
</dbReference>
<dbReference type="GO" id="GO:0017125">
    <property type="term" value="F:deoxycytidyl transferase activity"/>
    <property type="evidence" value="ECO:0007669"/>
    <property type="project" value="TreeGrafter"/>
</dbReference>
<evidence type="ECO:0000256" key="2">
    <source>
        <dbReference type="ARBA" id="ARBA00004123"/>
    </source>
</evidence>
<dbReference type="AlphaFoldDB" id="A0A1Q2YGK3"/>
<keyword evidence="10" id="KW-0460">Magnesium</keyword>
<comment type="similarity">
    <text evidence="3">Belongs to the DNA polymerase type-Y family.</text>
</comment>
<dbReference type="Proteomes" id="UP000186136">
    <property type="component" value="Unassembled WGS sequence"/>
</dbReference>
<evidence type="ECO:0000256" key="4">
    <source>
        <dbReference type="ARBA" id="ARBA00020399"/>
    </source>
</evidence>
<name>A0A1Q2YGK3_9ASCO</name>
<keyword evidence="8" id="KW-0479">Metal-binding</keyword>
<comment type="cofactor">
    <cofactor evidence="1">
        <name>Mg(2+)</name>
        <dbReference type="ChEBI" id="CHEBI:18420"/>
    </cofactor>
</comment>
<feature type="domain" description="BRCT" evidence="17">
    <location>
        <begin position="239"/>
        <end position="327"/>
    </location>
</feature>
<evidence type="ECO:0000256" key="5">
    <source>
        <dbReference type="ARBA" id="ARBA00022634"/>
    </source>
</evidence>
<dbReference type="SMART" id="SM00292">
    <property type="entry name" value="BRCT"/>
    <property type="match status" value="1"/>
</dbReference>
<dbReference type="PROSITE" id="PS50172">
    <property type="entry name" value="BRCT"/>
    <property type="match status" value="1"/>
</dbReference>
<evidence type="ECO:0000256" key="14">
    <source>
        <dbReference type="ARBA" id="ARBA00058985"/>
    </source>
</evidence>
<keyword evidence="12" id="KW-0234">DNA repair</keyword>
<dbReference type="GO" id="GO:0003887">
    <property type="term" value="F:DNA-directed DNA polymerase activity"/>
    <property type="evidence" value="ECO:0007669"/>
    <property type="project" value="InterPro"/>
</dbReference>
<evidence type="ECO:0000256" key="10">
    <source>
        <dbReference type="ARBA" id="ARBA00022842"/>
    </source>
</evidence>
<evidence type="ECO:0000259" key="18">
    <source>
        <dbReference type="PROSITE" id="PS50173"/>
    </source>
</evidence>
<comment type="caution">
    <text evidence="19">The sequence shown here is derived from an EMBL/GenBank/DDBJ whole genome shotgun (WGS) entry which is preliminary data.</text>
</comment>
<dbReference type="InterPro" id="IPR053848">
    <property type="entry name" value="IMS_HHH_1"/>
</dbReference>